<feature type="domain" description="Translation elongation factor P/YeiP central" evidence="8">
    <location>
        <begin position="88"/>
        <end position="143"/>
    </location>
</feature>
<dbReference type="InterPro" id="IPR011897">
    <property type="entry name" value="Transl_elong_p-like_YeiP"/>
</dbReference>
<gene>
    <name evidence="9" type="ORF">LCGC14_0662620</name>
</gene>
<dbReference type="PIRSF" id="PIRSF005901">
    <property type="entry name" value="EF-P"/>
    <property type="match status" value="1"/>
</dbReference>
<proteinExistence type="inferred from homology"/>
<dbReference type="PANTHER" id="PTHR30053">
    <property type="entry name" value="ELONGATION FACTOR P"/>
    <property type="match status" value="1"/>
</dbReference>
<feature type="domain" description="Elongation factor P C-terminal" evidence="7">
    <location>
        <begin position="151"/>
        <end position="206"/>
    </location>
</feature>
<comment type="similarity">
    <text evidence="3">Belongs to the elongation factor P family.</text>
</comment>
<dbReference type="CDD" id="cd05794">
    <property type="entry name" value="S1_EF-P_repeat_2"/>
    <property type="match status" value="1"/>
</dbReference>
<dbReference type="GO" id="GO:0003746">
    <property type="term" value="F:translation elongation factor activity"/>
    <property type="evidence" value="ECO:0007669"/>
    <property type="project" value="UniProtKB-KW"/>
</dbReference>
<dbReference type="SMART" id="SM00841">
    <property type="entry name" value="Elong-fact-P_C"/>
    <property type="match status" value="1"/>
</dbReference>
<name>A0A0F9TEI1_9ZZZZ</name>
<sequence>MTLVEYNTLITLYNWIVQVMPKASELKKGMVVDVADEPYVVRDIDIRNPSSRGASTLYKVRFNHLKTKQKRDESFKGEDFLKEVDCERIQVQYSYKDDDNYVFMNNDTFEQYMINVSDIEDSIGYIHDGLDHIVAVLLDQQLVAIELPAAVVLEITETSPGIKGATAAARTKPATLSTGIEVQVPEYIESGEVIKVNTDTGKFISRA</sequence>
<dbReference type="InterPro" id="IPR020599">
    <property type="entry name" value="Transl_elong_fac_P/YeiP"/>
</dbReference>
<protein>
    <recommendedName>
        <fullName evidence="10">Elongation factor P-like protein</fullName>
    </recommendedName>
</protein>
<evidence type="ECO:0000259" key="8">
    <source>
        <dbReference type="SMART" id="SM01185"/>
    </source>
</evidence>
<dbReference type="Pfam" id="PF08207">
    <property type="entry name" value="EFP_N"/>
    <property type="match status" value="1"/>
</dbReference>
<dbReference type="SMART" id="SM01185">
    <property type="entry name" value="EFP"/>
    <property type="match status" value="1"/>
</dbReference>
<evidence type="ECO:0000256" key="6">
    <source>
        <dbReference type="ARBA" id="ARBA00022917"/>
    </source>
</evidence>
<dbReference type="InterPro" id="IPR001059">
    <property type="entry name" value="Transl_elong_P/YeiP_cen"/>
</dbReference>
<dbReference type="AlphaFoldDB" id="A0A0F9TEI1"/>
<dbReference type="Pfam" id="PF01132">
    <property type="entry name" value="EFP"/>
    <property type="match status" value="1"/>
</dbReference>
<dbReference type="GO" id="GO:0043043">
    <property type="term" value="P:peptide biosynthetic process"/>
    <property type="evidence" value="ECO:0007669"/>
    <property type="project" value="InterPro"/>
</dbReference>
<evidence type="ECO:0000313" key="9">
    <source>
        <dbReference type="EMBL" id="KKN47461.1"/>
    </source>
</evidence>
<dbReference type="InterPro" id="IPR015365">
    <property type="entry name" value="Elong-fact-P_C"/>
</dbReference>
<dbReference type="HAMAP" id="MF_00141">
    <property type="entry name" value="EF_P"/>
    <property type="match status" value="1"/>
</dbReference>
<dbReference type="InterPro" id="IPR011768">
    <property type="entry name" value="Transl_elongation_fac_P"/>
</dbReference>
<dbReference type="PROSITE" id="PS01275">
    <property type="entry name" value="EFP"/>
    <property type="match status" value="1"/>
</dbReference>
<dbReference type="CDD" id="cd04470">
    <property type="entry name" value="S1_EF-P_repeat_1"/>
    <property type="match status" value="1"/>
</dbReference>
<comment type="subcellular location">
    <subcellularLocation>
        <location evidence="1">Cytoplasm</location>
    </subcellularLocation>
</comment>
<evidence type="ECO:0008006" key="10">
    <source>
        <dbReference type="Google" id="ProtNLM"/>
    </source>
</evidence>
<organism evidence="9">
    <name type="scientific">marine sediment metagenome</name>
    <dbReference type="NCBI Taxonomy" id="412755"/>
    <lineage>
        <taxon>unclassified sequences</taxon>
        <taxon>metagenomes</taxon>
        <taxon>ecological metagenomes</taxon>
    </lineage>
</organism>
<dbReference type="InterPro" id="IPR013185">
    <property type="entry name" value="Transl_elong_KOW-like"/>
</dbReference>
<evidence type="ECO:0000256" key="1">
    <source>
        <dbReference type="ARBA" id="ARBA00004496"/>
    </source>
</evidence>
<keyword evidence="5" id="KW-0251">Elongation factor</keyword>
<keyword evidence="4" id="KW-0963">Cytoplasm</keyword>
<evidence type="ECO:0000256" key="4">
    <source>
        <dbReference type="ARBA" id="ARBA00022490"/>
    </source>
</evidence>
<dbReference type="GO" id="GO:0005829">
    <property type="term" value="C:cytosol"/>
    <property type="evidence" value="ECO:0007669"/>
    <property type="project" value="UniProtKB-ARBA"/>
</dbReference>
<evidence type="ECO:0000256" key="5">
    <source>
        <dbReference type="ARBA" id="ARBA00022768"/>
    </source>
</evidence>
<dbReference type="InterPro" id="IPR013852">
    <property type="entry name" value="Transl_elong_P/YeiP_CS"/>
</dbReference>
<evidence type="ECO:0000256" key="2">
    <source>
        <dbReference type="ARBA" id="ARBA00004815"/>
    </source>
</evidence>
<accession>A0A0F9TEI1</accession>
<comment type="pathway">
    <text evidence="2">Protein biosynthesis; polypeptide chain elongation.</text>
</comment>
<dbReference type="InterPro" id="IPR008991">
    <property type="entry name" value="Translation_prot_SH3-like_sf"/>
</dbReference>
<dbReference type="NCBIfam" id="NF001810">
    <property type="entry name" value="PRK00529.1"/>
    <property type="match status" value="1"/>
</dbReference>
<dbReference type="EMBL" id="LAZR01001275">
    <property type="protein sequence ID" value="KKN47461.1"/>
    <property type="molecule type" value="Genomic_DNA"/>
</dbReference>
<dbReference type="InterPro" id="IPR012340">
    <property type="entry name" value="NA-bd_OB-fold"/>
</dbReference>
<comment type="caution">
    <text evidence="9">The sequence shown here is derived from an EMBL/GenBank/DDBJ whole genome shotgun (WGS) entry which is preliminary data.</text>
</comment>
<dbReference type="Pfam" id="PF09285">
    <property type="entry name" value="Elong-fact-P_C"/>
    <property type="match status" value="1"/>
</dbReference>
<dbReference type="NCBIfam" id="TIGR00038">
    <property type="entry name" value="efp"/>
    <property type="match status" value="1"/>
</dbReference>
<dbReference type="Gene3D" id="2.30.30.30">
    <property type="match status" value="1"/>
</dbReference>
<dbReference type="SUPFAM" id="SSF50249">
    <property type="entry name" value="Nucleic acid-binding proteins"/>
    <property type="match status" value="2"/>
</dbReference>
<dbReference type="PANTHER" id="PTHR30053:SF14">
    <property type="entry name" value="TRANSLATION ELONGATION FACTOR KOW-LIKE DOMAIN-CONTAINING PROTEIN"/>
    <property type="match status" value="1"/>
</dbReference>
<dbReference type="FunFam" id="2.40.50.140:FF:000004">
    <property type="entry name" value="Elongation factor P"/>
    <property type="match status" value="1"/>
</dbReference>
<evidence type="ECO:0000256" key="3">
    <source>
        <dbReference type="ARBA" id="ARBA00009479"/>
    </source>
</evidence>
<keyword evidence="6" id="KW-0648">Protein biosynthesis</keyword>
<dbReference type="HAMAP" id="MF_00646">
    <property type="entry name" value="EFP"/>
    <property type="match status" value="1"/>
</dbReference>
<dbReference type="NCBIfam" id="NF003392">
    <property type="entry name" value="PRK04542.1"/>
    <property type="match status" value="1"/>
</dbReference>
<dbReference type="Gene3D" id="2.40.50.140">
    <property type="entry name" value="Nucleic acid-binding proteins"/>
    <property type="match status" value="2"/>
</dbReference>
<dbReference type="UniPathway" id="UPA00345"/>
<dbReference type="SUPFAM" id="SSF50104">
    <property type="entry name" value="Translation proteins SH3-like domain"/>
    <property type="match status" value="1"/>
</dbReference>
<dbReference type="InterPro" id="IPR014722">
    <property type="entry name" value="Rib_uL2_dom2"/>
</dbReference>
<reference evidence="9" key="1">
    <citation type="journal article" date="2015" name="Nature">
        <title>Complex archaea that bridge the gap between prokaryotes and eukaryotes.</title>
        <authorList>
            <person name="Spang A."/>
            <person name="Saw J.H."/>
            <person name="Jorgensen S.L."/>
            <person name="Zaremba-Niedzwiedzka K."/>
            <person name="Martijn J."/>
            <person name="Lind A.E."/>
            <person name="van Eijk R."/>
            <person name="Schleper C."/>
            <person name="Guy L."/>
            <person name="Ettema T.J."/>
        </authorList>
    </citation>
    <scope>NUCLEOTIDE SEQUENCE</scope>
</reference>
<evidence type="ECO:0000259" key="7">
    <source>
        <dbReference type="SMART" id="SM00841"/>
    </source>
</evidence>